<evidence type="ECO:0000259" key="4">
    <source>
        <dbReference type="Pfam" id="PF07804"/>
    </source>
</evidence>
<name>A0A7Y4JP92_9BACT</name>
<dbReference type="InterPro" id="IPR012893">
    <property type="entry name" value="HipA-like_C"/>
</dbReference>
<gene>
    <name evidence="5" type="primary">yjjJ</name>
    <name evidence="5" type="ORF">HNS30_06390</name>
</gene>
<evidence type="ECO:0000256" key="2">
    <source>
        <dbReference type="ARBA" id="ARBA00022679"/>
    </source>
</evidence>
<dbReference type="GO" id="GO:0004674">
    <property type="term" value="F:protein serine/threonine kinase activity"/>
    <property type="evidence" value="ECO:0007669"/>
    <property type="project" value="TreeGrafter"/>
</dbReference>
<keyword evidence="3" id="KW-0418">Kinase</keyword>
<evidence type="ECO:0000313" key="6">
    <source>
        <dbReference type="Proteomes" id="UP000528460"/>
    </source>
</evidence>
<protein>
    <submittedName>
        <fullName evidence="5">Type II toxin-antitoxin system HipA family toxin YjjJ</fullName>
    </submittedName>
</protein>
<dbReference type="Gene3D" id="1.10.1070.20">
    <property type="match status" value="1"/>
</dbReference>
<dbReference type="RefSeq" id="WP_171412896.1">
    <property type="nucleotide sequence ID" value="NZ_JABFJW010000031.1"/>
</dbReference>
<dbReference type="InterPro" id="IPR052028">
    <property type="entry name" value="HipA_Ser/Thr_kinase"/>
</dbReference>
<evidence type="ECO:0000313" key="5">
    <source>
        <dbReference type="EMBL" id="NOK08659.1"/>
    </source>
</evidence>
<sequence>MAAPPARQLLEAVQRLQPVRVETLQEHFGVSQQTLSRWLREAGDSICRMGRTRGALYARTRSLPELGTRVPVHRVDEAGQLHRVGTLHLLSNGGTWLEQANGPGERFEGLPPFVEEMSPQGYMGRGFHERHPDLGLPLRTTDWNEDQVLIALARRGEDCTGDLILGQESLDRYLATQVHEFHRDSYPELARSFLAEGAGSSAGGEQPKFAVHADGRHVLVKFADASEGRAGQRWRDLLASESLALEAVRAAGIDAATARWFDLRDHRFLEVERFDRVGLRGRRALLSLRAIDNEYLGLGTNWTEVSLRLLAERRLPPEDVRRIRWLDVFGQLIGNIDRHLGNVSCFVEAAGRFRLAPLYDMLPMVFAPDGAHLVERTFRPAPPTSNTLDVWADAAHHALRYWDRLIVSQDLSEEFRQRCATCRGQLAELIARVPLHGTV</sequence>
<evidence type="ECO:0000256" key="1">
    <source>
        <dbReference type="ARBA" id="ARBA00010164"/>
    </source>
</evidence>
<dbReference type="GO" id="GO:0005829">
    <property type="term" value="C:cytosol"/>
    <property type="evidence" value="ECO:0007669"/>
    <property type="project" value="TreeGrafter"/>
</dbReference>
<dbReference type="AlphaFoldDB" id="A0A7Y4JP92"/>
<dbReference type="Pfam" id="PF07804">
    <property type="entry name" value="HipA_C"/>
    <property type="match status" value="1"/>
</dbReference>
<comment type="caution">
    <text evidence="5">The sequence shown here is derived from an EMBL/GenBank/DDBJ whole genome shotgun (WGS) entry which is preliminary data.</text>
</comment>
<reference evidence="5 6" key="1">
    <citation type="submission" date="2020-05" db="EMBL/GenBank/DDBJ databases">
        <authorList>
            <person name="Whitworth D."/>
        </authorList>
    </citation>
    <scope>NUCLEOTIDE SEQUENCE [LARGE SCALE GENOMIC DNA]</scope>
    <source>
        <strain evidence="5 6">CA046A</strain>
    </source>
</reference>
<dbReference type="PANTHER" id="PTHR37419">
    <property type="entry name" value="SERINE/THREONINE-PROTEIN KINASE TOXIN HIPA"/>
    <property type="match status" value="1"/>
</dbReference>
<accession>A0A7Y4JP92</accession>
<comment type="similarity">
    <text evidence="1">Belongs to the HipA Ser/Thr kinase family.</text>
</comment>
<evidence type="ECO:0000256" key="3">
    <source>
        <dbReference type="ARBA" id="ARBA00022777"/>
    </source>
</evidence>
<organism evidence="5 6">
    <name type="scientific">Corallococcus exercitus</name>
    <dbReference type="NCBI Taxonomy" id="2316736"/>
    <lineage>
        <taxon>Bacteria</taxon>
        <taxon>Pseudomonadati</taxon>
        <taxon>Myxococcota</taxon>
        <taxon>Myxococcia</taxon>
        <taxon>Myxococcales</taxon>
        <taxon>Cystobacterineae</taxon>
        <taxon>Myxococcaceae</taxon>
        <taxon>Corallococcus</taxon>
    </lineage>
</organism>
<dbReference type="PANTHER" id="PTHR37419:SF8">
    <property type="entry name" value="TOXIN YJJJ"/>
    <property type="match status" value="1"/>
</dbReference>
<feature type="domain" description="HipA-like C-terminal" evidence="4">
    <location>
        <begin position="200"/>
        <end position="370"/>
    </location>
</feature>
<dbReference type="Proteomes" id="UP000528460">
    <property type="component" value="Unassembled WGS sequence"/>
</dbReference>
<keyword evidence="2" id="KW-0808">Transferase</keyword>
<proteinExistence type="inferred from homology"/>
<dbReference type="NCBIfam" id="NF007297">
    <property type="entry name" value="PRK09775.1"/>
    <property type="match status" value="1"/>
</dbReference>
<dbReference type="EMBL" id="JABFJW010000031">
    <property type="protein sequence ID" value="NOK08659.1"/>
    <property type="molecule type" value="Genomic_DNA"/>
</dbReference>